<comment type="caution">
    <text evidence="8">The sequence shown here is derived from an EMBL/GenBank/DDBJ whole genome shotgun (WGS) entry which is preliminary data.</text>
</comment>
<dbReference type="Gene3D" id="1.25.10.20">
    <property type="entry name" value="Vitellinogen, superhelical"/>
    <property type="match status" value="1"/>
</dbReference>
<comment type="caution">
    <text evidence="5">Lacks conserved residue(s) required for the propagation of feature annotation.</text>
</comment>
<dbReference type="PANTHER" id="PTHR23345:SF15">
    <property type="entry name" value="VITELLOGENIN 1-RELATED"/>
    <property type="match status" value="1"/>
</dbReference>
<accession>A0AAW0U4L6</accession>
<evidence type="ECO:0000256" key="6">
    <source>
        <dbReference type="SAM" id="MobiDB-lite"/>
    </source>
</evidence>
<reference evidence="8 9" key="1">
    <citation type="submission" date="2023-03" db="EMBL/GenBank/DDBJ databases">
        <title>High-quality genome of Scylla paramamosain provides insights in environmental adaptation.</title>
        <authorList>
            <person name="Zhang L."/>
        </authorList>
    </citation>
    <scope>NUCLEOTIDE SEQUENCE [LARGE SCALE GENOMIC DNA]</scope>
    <source>
        <strain evidence="8">LZ_2023a</strain>
        <tissue evidence="8">Muscle</tissue>
    </source>
</reference>
<dbReference type="InterPro" id="IPR011030">
    <property type="entry name" value="Lipovitellin_superhlx_dom"/>
</dbReference>
<dbReference type="PROSITE" id="PS51211">
    <property type="entry name" value="VITELLOGENIN"/>
    <property type="match status" value="1"/>
</dbReference>
<dbReference type="InterPro" id="IPR015819">
    <property type="entry name" value="Lipid_transp_b-sht_shell"/>
</dbReference>
<dbReference type="InterPro" id="IPR015817">
    <property type="entry name" value="Vitellinogen_open_b-sht_sub1"/>
</dbReference>
<dbReference type="GO" id="GO:0045735">
    <property type="term" value="F:nutrient reservoir activity"/>
    <property type="evidence" value="ECO:0007669"/>
    <property type="project" value="UniProtKB-KW"/>
</dbReference>
<dbReference type="InterPro" id="IPR015816">
    <property type="entry name" value="Vitellinogen_b-sht_N"/>
</dbReference>
<keyword evidence="1" id="KW-0732">Signal</keyword>
<dbReference type="InterPro" id="IPR015255">
    <property type="entry name" value="Vitellinogen_open_b-sht"/>
</dbReference>
<dbReference type="EMBL" id="JARAKH010000018">
    <property type="protein sequence ID" value="KAK8394999.1"/>
    <property type="molecule type" value="Genomic_DNA"/>
</dbReference>
<gene>
    <name evidence="8" type="ORF">O3P69_006037</name>
</gene>
<evidence type="ECO:0000256" key="3">
    <source>
        <dbReference type="ARBA" id="ARBA00023157"/>
    </source>
</evidence>
<dbReference type="SUPFAM" id="SSF48431">
    <property type="entry name" value="Lipovitellin-phosvitin complex, superhelical domain"/>
    <property type="match status" value="1"/>
</dbReference>
<keyword evidence="4" id="KW-0325">Glycoprotein</keyword>
<dbReference type="Gene3D" id="2.30.230.10">
    <property type="entry name" value="Lipovitellin, beta-sheet shell regions, chain A"/>
    <property type="match status" value="1"/>
</dbReference>
<dbReference type="SUPFAM" id="SSF56968">
    <property type="entry name" value="Lipovitellin-phosvitin complex, beta-sheet shell regions"/>
    <property type="match status" value="2"/>
</dbReference>
<dbReference type="Pfam" id="PF01347">
    <property type="entry name" value="Vitellogenin_N"/>
    <property type="match status" value="1"/>
</dbReference>
<evidence type="ECO:0000256" key="5">
    <source>
        <dbReference type="PROSITE-ProRule" id="PRU00557"/>
    </source>
</evidence>
<dbReference type="InterPro" id="IPR001747">
    <property type="entry name" value="Vitellogenin_N"/>
</dbReference>
<keyword evidence="9" id="KW-1185">Reference proteome</keyword>
<dbReference type="Gene3D" id="2.20.50.20">
    <property type="entry name" value="Lipovitellin. Chain A, domain 3"/>
    <property type="match status" value="1"/>
</dbReference>
<dbReference type="GO" id="GO:0005319">
    <property type="term" value="F:lipid transporter activity"/>
    <property type="evidence" value="ECO:0007669"/>
    <property type="project" value="InterPro"/>
</dbReference>
<evidence type="ECO:0000259" key="7">
    <source>
        <dbReference type="PROSITE" id="PS51211"/>
    </source>
</evidence>
<dbReference type="Pfam" id="PF09172">
    <property type="entry name" value="Vit_open_b-sht"/>
    <property type="match status" value="1"/>
</dbReference>
<dbReference type="PANTHER" id="PTHR23345">
    <property type="entry name" value="VITELLOGENIN-RELATED"/>
    <property type="match status" value="1"/>
</dbReference>
<proteinExistence type="predicted"/>
<keyword evidence="3" id="KW-1015">Disulfide bond</keyword>
<name>A0AAW0U4L6_SCYPA</name>
<protein>
    <recommendedName>
        <fullName evidence="7">Vitellogenin domain-containing protein</fullName>
    </recommendedName>
</protein>
<dbReference type="SMART" id="SM01169">
    <property type="entry name" value="DUF1943"/>
    <property type="match status" value="1"/>
</dbReference>
<evidence type="ECO:0000313" key="9">
    <source>
        <dbReference type="Proteomes" id="UP001487740"/>
    </source>
</evidence>
<dbReference type="SMART" id="SM00638">
    <property type="entry name" value="LPD_N"/>
    <property type="match status" value="1"/>
</dbReference>
<sequence>MSQVVDGNAVSGLHTHGSPSPTPHLYLRPHVPLITCRAQRERGGGRYSEVIRYSVGNGQKEGGGGGTSGSESLIRQVTKPPLGHALTVMPQPGVCHTMTRCSSLASGLSEARLVATVGSGRISRDTDLHTLSPVSTAVPVNCPHPAHPRRGDGVGRVSRYLGPAWGRQSLLALMMSRKGQQAPPGGTSTLRTPCTHYVRRAAEERVWPISGQRANMRLLVVAAVLLAAMSSAGSSETMCAKTCSLSGEGQTTYQAGQQYVYLYRGEAATTTAGDHQESSISVAARVIVTVGASPCDLKLQVPSFEVEGDSAWFKEAVQAHDLYFSYQGGRIEEVCPHQEEPVAATNFKRAVLSMLHTSVTNPPTKVIVHESDVAGECETHYHLMKSEDDTVVLNKTKHDCLSNVHLPHLLHSHSHSLSPTMAVMPHFRSKQECQMESQRGVWQTVDCQQEVKVDGPLAPSKDSVTLSMSSSLVLETSGPDGNQQAFHQDQILKRESLRMNLEEAVMGGQAQEASHILAQVADTMEVLAKEEGRKEVEWPRMFSHLVNLMSLVQHEQDLEEIWDDYSDQDNYKNIVLDGLLACDSGPCIALVTRLASEAPSPLSSTTLSLWLAGLHLHTHADPSSIPHIMSLGESRPESEEAAVMAASSVVFRVCQKNQTACHTHSQTFLKYVKEEVGEECGWGQTSQQQHRVKFALRALGNAGVVPQGNFPEKCYKSKMLPTELRVAALQTLRRGGCSGSEAPWKILEDESDGVEVRVAAYLALQPCATVTPQFFPRLQKLLEKEQVNQVGSFIWTHVHNLAEQPAANQEGQQLARLAAQLTLNNKFNTNPFQASRNYRLAQFSEAMGFGGIVDGNIVFSPESYLPQTAALNLTLQLLGKSVNVFEIGGNFKRMEDYVSGIERFFEKGNYFENEDLKSLLKNLRPKREMSVDKLEGYQTMYNEAKMKKEAIEGRDEEPKTSLYLRVFGNEMLHSENVLKSDPLKVLQETLQHLSSPRAFQVMNQEFVTPTLLGFPLRLKYNVTGSLSLDKEGRVQAVSPGQLLLEGKLSPTVAVTSDETLLLDGYGFHSGIRRSTTHHAHSHFGGKVNIQDGRVVDVQLDLPKTEVVKIYSSVKIALYSNTDQGWSDLATHSDTEESEGCSSKALSDIIGLQVCHVERSTKQFTDTDISSSEPYEKKIVISKTDNFDKFVFSLRKAENAFEAVVDTPGSSVDRRVSVVVNSHGNGMDSTIVVPRRKVGGEYEWSPTLKKVALKYYQDSDVHGELDISLQGVKEGPNMRHTPHIVLSWPGLLEVRANGSLLLGPQTLSWNGTFMSNLQSQPAVSQGHWEVMNEQHQASCRVSVEQYFASISGSVLRESAMTVVEAKSEYGTKSAQPNMLSFSAHFTEKLENRDTSLQGHISIQSSQAKASVDMDVRHQPGHTAINASLSLPSAEINSTFVAKNIGEEGKRDFEMAFSLFSHQLALNYLGRTLYKISDGDFQAEAELRLGTLGYTKMSVSHLLQCHPFHALAGLHLQFNDHLLQAGYNLDLSRPDQTEIMVSGAVGGASAVLHMEAQHAHTRPFRGLVKVFGGYNEKQVGVMLRTTSDDAWQSFSGSMELTWFERLYVVRHEALWNDGRKGITFSHEQSSFQLMYESSLSPRVLLVVKSSIYPTLQVVAEKTENAQSKTYQAYVMQGADQPLHIGATWNKDESFSGSLRLLKSEVKLSGSLRRPHHHHVEGSAQVTVILPSSETFTTDFTLTHAYDGITREVNVSTISNGHKYEGNFKLKQYDGWFSNDSVGLTVNLTTPLAGLHSAALVVETHSDPSQFSFIQLEVEEIKIRGEAQVGDSAKLFDVKLQYEAGHGNCDSHIHLYHKYVYEKYLTGATVKLTQEHDPWDLQVVTTLGNTHGKKSLDVEFTSPLLSSPLHFLANYSSSETHFDLKLIGGMENQASLTVSGKNDLQDNTQIYGGTFDLQTPWTSPLFINVSHLHGDHRLNTTLDFHSAWHPVNTVSVDFGVIFVNSSDLNVNFQLNHEYLQVAMDLGHRLMKGELRNELEFSANVVRVTCKIISTWDENFVPQSATGHLSVISKVENPIDLSFSFIKGISDYHTQLIASHGSSLLRVEHQLQAHHLTDWQSELSVVFPNREDVIENKMSLNVMPSLSSVKWKFSIKSPWTKEIKSEFSSLTGPLEEWKASLTHDPGPSSLPNLRLNVTKDGTDIFTFGSKFTESKEFKAHVIPGNRKKYQVMAHVDASVFKIDSQVVSEDAPPFKVITGDVSWIFRRRGQLIRIDLNSDFSMIQNIKGIIGIQRRRRVGVSAKVMVNEAEFNGNVTYIPARPRSPARVNVEVDNKVLVPFKANLNLTYSLSSRNLESYLAIDLNEQKNWLVSDTKHYHVKLTHKTEGNDHHFSIRSIQDDVELEMEASFLARVEGFSPSFRIKTPFKVLETLHVSLGFPHSDSPGNLYTFDISGMTMLALGAQLNTQPQGAPVPWRKLELDVLFESSLTLTHHLHAEYEVNTWTLSSWYKHGLDHFHFKLVPKLKRKVGTLTVTGNIPIRGLSTFNLDFSYKLKEDYTASLTASVEETNLIFSVELEPRRSWSSLKASLTSPFFRPMRASLLWTFKELPWLVESSMTYGDHVGELKIKANPYGNSSYLNAKLTLSQVEIEFFWNKETYLNMSGSLTPHNDGYDLHLTLESSETLPVMLKSRYLHKHGQEATASLSVGEKEYNVSVKGDVSKKSSSLELYLYSSESPYTPITFKAEYNLREYLHGRMTSMMDLASLTFEWGEKIQLLVQGMQTRDQSKMKFEMLTPFRSLPMLTFGYDAEFSLARSNIEVMCTTFVEWSHRITLSGIFKLVNGNVDTFVGLTSSYSDLEMFNASLKFNSSHIEATVTVNKDKWNMTCEYKLYPFSVEISVNTPLEGYKKFFLAASGSLRGGRFAAEAEMTWTNTIRVQVEAELWDLDIKVQTPWSLLPEASLKMSLRTESEALMYTVTAHWNHSTVVSLNYLISPDDRKANIIVRSEFAHTWMESFNLNIVITYDGTSLEASSSAEWKPRGKELTNLNGGLTCTINKKHLSMEVKLEGSCFEHPVKLTCKIPLFNFFIKEGAFEFAFIHEETYKVTYDTTNRHEVYPHHHLTISIPEWSCAVELILTEESLNLSAFFPDSATRHTLSVKWPQLSLEKFAAQLELHSPYLPQEGVAINGSLEVRRKLSFSFNSAASYGQHFIAASGTLHYVKKLHELQCEGKIKSNWIDNYQVAVNVQWLRNIKANIQFAVADEEHTCSLAIDVTNYTLELKCDSSWLPYGNCTIKGKLNNDVSIFSIKAEGELVGFTEGKSLLIEASDLTFKMQLPSDKNTELLKLHLRGKDNQQSRVDIHCYPDPVMKWSVWVAVLTPLSGFEKFQLMTPQFNYQGHIFRALVEYPGGKLRYDEYKEFYFIAKSDSEEILKGHWSWGEAKIFSLTTPRMYPGYVVFHLESGPVVQDCQMKASLSTALGGSGLPYGFHVHHRQLESGHHISAFGLAPQTRFHLQGTHHMNSNLLNESLTIEVNKKQVGYNICLQRHPGSVHQHLHWRNGLNAASSQCSLQYFCNISHQSNRFFIDAYMG</sequence>
<dbReference type="InterPro" id="IPR050733">
    <property type="entry name" value="Vitellogenin/Apolipophorin"/>
</dbReference>
<dbReference type="Proteomes" id="UP001487740">
    <property type="component" value="Unassembled WGS sequence"/>
</dbReference>
<feature type="domain" description="Vitellogenin" evidence="7">
    <location>
        <begin position="253"/>
        <end position="869"/>
    </location>
</feature>
<evidence type="ECO:0000256" key="2">
    <source>
        <dbReference type="ARBA" id="ARBA00022761"/>
    </source>
</evidence>
<feature type="region of interest" description="Disordered" evidence="6">
    <location>
        <begin position="1"/>
        <end position="25"/>
    </location>
</feature>
<keyword evidence="2" id="KW-0758">Storage protein</keyword>
<organism evidence="8 9">
    <name type="scientific">Scylla paramamosain</name>
    <name type="common">Mud crab</name>
    <dbReference type="NCBI Taxonomy" id="85552"/>
    <lineage>
        <taxon>Eukaryota</taxon>
        <taxon>Metazoa</taxon>
        <taxon>Ecdysozoa</taxon>
        <taxon>Arthropoda</taxon>
        <taxon>Crustacea</taxon>
        <taxon>Multicrustacea</taxon>
        <taxon>Malacostraca</taxon>
        <taxon>Eumalacostraca</taxon>
        <taxon>Eucarida</taxon>
        <taxon>Decapoda</taxon>
        <taxon>Pleocyemata</taxon>
        <taxon>Brachyura</taxon>
        <taxon>Eubrachyura</taxon>
        <taxon>Portunoidea</taxon>
        <taxon>Portunidae</taxon>
        <taxon>Portuninae</taxon>
        <taxon>Scylla</taxon>
    </lineage>
</organism>
<evidence type="ECO:0000256" key="1">
    <source>
        <dbReference type="ARBA" id="ARBA00022729"/>
    </source>
</evidence>
<evidence type="ECO:0000313" key="8">
    <source>
        <dbReference type="EMBL" id="KAK8394999.1"/>
    </source>
</evidence>
<evidence type="ECO:0000256" key="4">
    <source>
        <dbReference type="ARBA" id="ARBA00023180"/>
    </source>
</evidence>